<protein>
    <submittedName>
        <fullName evidence="1">Uncharacterized protein</fullName>
    </submittedName>
</protein>
<dbReference type="EMBL" id="GBXM01097472">
    <property type="protein sequence ID" value="JAH11105.1"/>
    <property type="molecule type" value="Transcribed_RNA"/>
</dbReference>
<accession>A0A0E9Q429</accession>
<dbReference type="AlphaFoldDB" id="A0A0E9Q429"/>
<sequence>MKPHDQHLIDRRKSPVWAIGHTGSCLTFHAFQMMYNYSSSPIYCCNVSSSPILIRSVRFVCTNWLFGFEANLVKWHNSLQRWSLNL</sequence>
<organism evidence="1">
    <name type="scientific">Anguilla anguilla</name>
    <name type="common">European freshwater eel</name>
    <name type="synonym">Muraena anguilla</name>
    <dbReference type="NCBI Taxonomy" id="7936"/>
    <lineage>
        <taxon>Eukaryota</taxon>
        <taxon>Metazoa</taxon>
        <taxon>Chordata</taxon>
        <taxon>Craniata</taxon>
        <taxon>Vertebrata</taxon>
        <taxon>Euteleostomi</taxon>
        <taxon>Actinopterygii</taxon>
        <taxon>Neopterygii</taxon>
        <taxon>Teleostei</taxon>
        <taxon>Anguilliformes</taxon>
        <taxon>Anguillidae</taxon>
        <taxon>Anguilla</taxon>
    </lineage>
</organism>
<proteinExistence type="predicted"/>
<evidence type="ECO:0000313" key="1">
    <source>
        <dbReference type="EMBL" id="JAH11105.1"/>
    </source>
</evidence>
<reference evidence="1" key="2">
    <citation type="journal article" date="2015" name="Fish Shellfish Immunol.">
        <title>Early steps in the European eel (Anguilla anguilla)-Vibrio vulnificus interaction in the gills: Role of the RtxA13 toxin.</title>
        <authorList>
            <person name="Callol A."/>
            <person name="Pajuelo D."/>
            <person name="Ebbesson L."/>
            <person name="Teles M."/>
            <person name="MacKenzie S."/>
            <person name="Amaro C."/>
        </authorList>
    </citation>
    <scope>NUCLEOTIDE SEQUENCE</scope>
</reference>
<reference evidence="1" key="1">
    <citation type="submission" date="2014-11" db="EMBL/GenBank/DDBJ databases">
        <authorList>
            <person name="Amaro Gonzalez C."/>
        </authorList>
    </citation>
    <scope>NUCLEOTIDE SEQUENCE</scope>
</reference>
<name>A0A0E9Q429_ANGAN</name>